<sequence length="77" mass="8442">MSSQLKVTNLHNAAVERLSLEMAKHLQAAVGRDVRDKLASGEIKIVNGRYVAVDDSLKVKRASVFGAQPKKTQHKVC</sequence>
<keyword evidence="4" id="KW-1185">Reference proteome</keyword>
<accession>A0AA93AQB7</accession>
<dbReference type="AlphaFoldDB" id="A0AA93AQB7"/>
<organism evidence="2 3">
    <name type="scientific">Pectobacterium aquaticum</name>
    <dbReference type="NCBI Taxonomy" id="2204145"/>
    <lineage>
        <taxon>Bacteria</taxon>
        <taxon>Pseudomonadati</taxon>
        <taxon>Pseudomonadota</taxon>
        <taxon>Gammaproteobacteria</taxon>
        <taxon>Enterobacterales</taxon>
        <taxon>Pectobacteriaceae</taxon>
        <taxon>Pectobacterium</taxon>
    </lineage>
</organism>
<evidence type="ECO:0000313" key="4">
    <source>
        <dbReference type="Proteomes" id="UP000256817"/>
    </source>
</evidence>
<evidence type="ECO:0000313" key="1">
    <source>
        <dbReference type="EMBL" id="RRO07705.1"/>
    </source>
</evidence>
<proteinExistence type="predicted"/>
<dbReference type="Proteomes" id="UP000256817">
    <property type="component" value="Unassembled WGS sequence"/>
</dbReference>
<comment type="caution">
    <text evidence="2">The sequence shown here is derived from an EMBL/GenBank/DDBJ whole genome shotgun (WGS) entry which is preliminary data.</text>
</comment>
<protein>
    <submittedName>
        <fullName evidence="2">Uncharacterized protein</fullName>
    </submittedName>
</protein>
<dbReference type="RefSeq" id="WP_102119356.1">
    <property type="nucleotide sequence ID" value="NZ_CP086253.1"/>
</dbReference>
<gene>
    <name evidence="2" type="ORF">DMB84_000450</name>
    <name evidence="1" type="ORF">DMB85_012015</name>
</gene>
<dbReference type="EMBL" id="QHJW02000026">
    <property type="protein sequence ID" value="RRO07705.1"/>
    <property type="molecule type" value="Genomic_DNA"/>
</dbReference>
<dbReference type="EMBL" id="QHJS02000003">
    <property type="protein sequence ID" value="RRO25215.1"/>
    <property type="molecule type" value="Genomic_DNA"/>
</dbReference>
<dbReference type="Proteomes" id="UP000256540">
    <property type="component" value="Unassembled WGS sequence"/>
</dbReference>
<evidence type="ECO:0000313" key="2">
    <source>
        <dbReference type="EMBL" id="RRO25215.1"/>
    </source>
</evidence>
<name>A0AA93AQB7_9GAMM</name>
<evidence type="ECO:0000313" key="3">
    <source>
        <dbReference type="Proteomes" id="UP000256540"/>
    </source>
</evidence>
<reference evidence="3 4" key="1">
    <citation type="submission" date="2018-11" db="EMBL/GenBank/DDBJ databases">
        <title>Draft genome sequences of proposed Pectobacterium aquaticum sp. nov. isolated in France from fresh water.</title>
        <authorList>
            <person name="Pedron J."/>
            <person name="Barny M.A."/>
        </authorList>
    </citation>
    <scope>NUCLEOTIDE SEQUENCE [LARGE SCALE GENOMIC DNA]</scope>
    <source>
        <strain evidence="2 3">A127-S21-F16</strain>
        <strain evidence="1 4">A35-S23-M15</strain>
    </source>
</reference>